<evidence type="ECO:0008006" key="3">
    <source>
        <dbReference type="Google" id="ProtNLM"/>
    </source>
</evidence>
<organism evidence="1 2">
    <name type="scientific">Plenodomus tracheiphilus IPT5</name>
    <dbReference type="NCBI Taxonomy" id="1408161"/>
    <lineage>
        <taxon>Eukaryota</taxon>
        <taxon>Fungi</taxon>
        <taxon>Dikarya</taxon>
        <taxon>Ascomycota</taxon>
        <taxon>Pezizomycotina</taxon>
        <taxon>Dothideomycetes</taxon>
        <taxon>Pleosporomycetidae</taxon>
        <taxon>Pleosporales</taxon>
        <taxon>Pleosporineae</taxon>
        <taxon>Leptosphaeriaceae</taxon>
        <taxon>Plenodomus</taxon>
    </lineage>
</organism>
<dbReference type="OrthoDB" id="5386682at2759"/>
<gene>
    <name evidence="1" type="ORF">T440DRAFT_212182</name>
</gene>
<name>A0A6A7AY44_9PLEO</name>
<dbReference type="Pfam" id="PF26639">
    <property type="entry name" value="Het-6_barrel"/>
    <property type="match status" value="1"/>
</dbReference>
<dbReference type="PANTHER" id="PTHR24148">
    <property type="entry name" value="ANKYRIN REPEAT DOMAIN-CONTAINING PROTEIN 39 HOMOLOG-RELATED"/>
    <property type="match status" value="1"/>
</dbReference>
<keyword evidence="2" id="KW-1185">Reference proteome</keyword>
<reference evidence="1" key="1">
    <citation type="submission" date="2020-01" db="EMBL/GenBank/DDBJ databases">
        <authorList>
            <consortium name="DOE Joint Genome Institute"/>
            <person name="Haridas S."/>
            <person name="Albert R."/>
            <person name="Binder M."/>
            <person name="Bloem J."/>
            <person name="Labutti K."/>
            <person name="Salamov A."/>
            <person name="Andreopoulos B."/>
            <person name="Baker S.E."/>
            <person name="Barry K."/>
            <person name="Bills G."/>
            <person name="Bluhm B.H."/>
            <person name="Cannon C."/>
            <person name="Castanera R."/>
            <person name="Culley D.E."/>
            <person name="Daum C."/>
            <person name="Ezra D."/>
            <person name="Gonzalez J.B."/>
            <person name="Henrissat B."/>
            <person name="Kuo A."/>
            <person name="Liang C."/>
            <person name="Lipzen A."/>
            <person name="Lutzoni F."/>
            <person name="Magnuson J."/>
            <person name="Mondo S."/>
            <person name="Nolan M."/>
            <person name="Ohm R."/>
            <person name="Pangilinan J."/>
            <person name="Park H.-J."/>
            <person name="Ramirez L."/>
            <person name="Alfaro M."/>
            <person name="Sun H."/>
            <person name="Tritt A."/>
            <person name="Yoshinaga Y."/>
            <person name="Zwiers L.-H."/>
            <person name="Turgeon B.G."/>
            <person name="Goodwin S.B."/>
            <person name="Spatafora J.W."/>
            <person name="Crous P.W."/>
            <person name="Grigoriev I.V."/>
        </authorList>
    </citation>
    <scope>NUCLEOTIDE SEQUENCE</scope>
    <source>
        <strain evidence="1">IPT5</strain>
    </source>
</reference>
<dbReference type="PANTHER" id="PTHR24148:SF73">
    <property type="entry name" value="HET DOMAIN PROTEIN (AFU_ORTHOLOGUE AFUA_8G01020)"/>
    <property type="match status" value="1"/>
</dbReference>
<dbReference type="AlphaFoldDB" id="A0A6A7AY44"/>
<proteinExistence type="predicted"/>
<evidence type="ECO:0000313" key="2">
    <source>
        <dbReference type="Proteomes" id="UP000799423"/>
    </source>
</evidence>
<accession>A0A6A7AY44</accession>
<dbReference type="InterPro" id="IPR052895">
    <property type="entry name" value="HetReg/Transcr_Mod"/>
</dbReference>
<protein>
    <recommendedName>
        <fullName evidence="3">Heterokaryon incompatibility domain-containing protein</fullName>
    </recommendedName>
</protein>
<evidence type="ECO:0000313" key="1">
    <source>
        <dbReference type="EMBL" id="KAF2847297.1"/>
    </source>
</evidence>
<dbReference type="Proteomes" id="UP000799423">
    <property type="component" value="Unassembled WGS sequence"/>
</dbReference>
<dbReference type="EMBL" id="MU006327">
    <property type="protein sequence ID" value="KAF2847297.1"/>
    <property type="molecule type" value="Genomic_DNA"/>
</dbReference>
<sequence>MRDGPSRQQLLRDKVYGVLVLLANQEETNSICVDYEKSVAEVYADTVLATIELYSCRNPLHHVYHGLVYRPDGSFTSWTPRWDVDNPVPKMTPFPFNACRDRPVKSVDNTNISSQYLRLSGMYYSEVTHTLARMDEDNFANKDNPLLEMYDMITERPGTESLRKLARTSTVGESLDLEILADVLLAFRENSDRGKDMMNRGLWYLLARVTCNHRRFFTHKGTFGLGPECMRTGDIVVVLFGGETPYILRPHGDEYYFMGQAYVDEIMQGELVYAMDASEVEEQEFVLV</sequence>